<dbReference type="Pfam" id="PF07510">
    <property type="entry name" value="GmrSD_C"/>
    <property type="match status" value="1"/>
</dbReference>
<protein>
    <recommendedName>
        <fullName evidence="2">GmrSD restriction endonucleases C-terminal domain-containing protein</fullName>
    </recommendedName>
</protein>
<evidence type="ECO:0000313" key="4">
    <source>
        <dbReference type="Proteomes" id="UP000000235"/>
    </source>
</evidence>
<accession>A4X1F7</accession>
<keyword evidence="4" id="KW-1185">Reference proteome</keyword>
<evidence type="ECO:0000256" key="1">
    <source>
        <dbReference type="SAM" id="MobiDB-lite"/>
    </source>
</evidence>
<gene>
    <name evidence="3" type="ordered locus">Strop_0222</name>
</gene>
<name>A4X1F7_SALTO</name>
<dbReference type="PANTHER" id="PTHR24094">
    <property type="entry name" value="SECRETED PROTEIN"/>
    <property type="match status" value="1"/>
</dbReference>
<dbReference type="AlphaFoldDB" id="A4X1F7"/>
<dbReference type="eggNOG" id="COG2356">
    <property type="taxonomic scope" value="Bacteria"/>
</dbReference>
<evidence type="ECO:0000313" key="3">
    <source>
        <dbReference type="EMBL" id="ABP52707.1"/>
    </source>
</evidence>
<dbReference type="InterPro" id="IPR011089">
    <property type="entry name" value="GmrSD_C"/>
</dbReference>
<dbReference type="HOGENOM" id="CLU_043034_3_1_11"/>
<feature type="compositionally biased region" description="Polar residues" evidence="1">
    <location>
        <begin position="1"/>
        <end position="12"/>
    </location>
</feature>
<proteinExistence type="predicted"/>
<feature type="region of interest" description="Disordered" evidence="1">
    <location>
        <begin position="1"/>
        <end position="22"/>
    </location>
</feature>
<dbReference type="Proteomes" id="UP000000235">
    <property type="component" value="Chromosome"/>
</dbReference>
<sequence length="249" mass="26964">MPKSAPTRSRSGYETPKPPSQILCGAARNRQAKEVSLRTRSAPLLATALALGLAGCVPATTPDPTPTSAGGNAMEKLAELTVASAGSMKGYSRDRFPHWRGTGKNCDVRDTVLARDGESIKLSGCNVVGGRWESVYDGLVLTDPSEVDVDHMVPLANAWRSGADGWTDTKRGDFANDTRLPHLFAVSRTANRSKGDQDPSQWRPANRSYWCRYAESWVTVKHHWQLSVHTDEKTALADMLAGCTGASRP</sequence>
<reference evidence="4" key="1">
    <citation type="journal article" date="2007" name="Proc. Natl. Acad. Sci. U.S.A.">
        <title>Genome sequencing reveals complex secondary metabolome in the marine actinomycete Salinispora tropica.</title>
        <authorList>
            <person name="Udwary D.W."/>
            <person name="Zeigler L."/>
            <person name="Asolkar R.N."/>
            <person name="Singan V."/>
            <person name="Lapidus A."/>
            <person name="Fenical W."/>
            <person name="Jensen P.R."/>
            <person name="Moore B.S."/>
        </authorList>
    </citation>
    <scope>NUCLEOTIDE SEQUENCE [LARGE SCALE GENOMIC DNA]</scope>
    <source>
        <strain evidence="4">ATCC BAA-916 / DSM 44818 / CNB-440</strain>
    </source>
</reference>
<feature type="domain" description="GmrSD restriction endonucleases C-terminal" evidence="2">
    <location>
        <begin position="127"/>
        <end position="238"/>
    </location>
</feature>
<dbReference type="KEGG" id="stp:Strop_0222"/>
<dbReference type="EMBL" id="CP000667">
    <property type="protein sequence ID" value="ABP52707.1"/>
    <property type="molecule type" value="Genomic_DNA"/>
</dbReference>
<organism evidence="3 4">
    <name type="scientific">Salinispora tropica (strain ATCC BAA-916 / DSM 44818 / JCM 13857 / NBRC 105044 / CNB-440)</name>
    <dbReference type="NCBI Taxonomy" id="369723"/>
    <lineage>
        <taxon>Bacteria</taxon>
        <taxon>Bacillati</taxon>
        <taxon>Actinomycetota</taxon>
        <taxon>Actinomycetes</taxon>
        <taxon>Micromonosporales</taxon>
        <taxon>Micromonosporaceae</taxon>
        <taxon>Salinispora</taxon>
    </lineage>
</organism>
<dbReference type="STRING" id="369723.Strop_0222"/>
<evidence type="ECO:0000259" key="2">
    <source>
        <dbReference type="Pfam" id="PF07510"/>
    </source>
</evidence>
<dbReference type="PANTHER" id="PTHR24094:SF15">
    <property type="entry name" value="AMP-DEPENDENT SYNTHETASE_LIGASE DOMAIN-CONTAINING PROTEIN-RELATED"/>
    <property type="match status" value="1"/>
</dbReference>